<organism evidence="1 2">
    <name type="scientific">Dokdonia ponticola</name>
    <dbReference type="NCBI Taxonomy" id="2041041"/>
    <lineage>
        <taxon>Bacteria</taxon>
        <taxon>Pseudomonadati</taxon>
        <taxon>Bacteroidota</taxon>
        <taxon>Flavobacteriia</taxon>
        <taxon>Flavobacteriales</taxon>
        <taxon>Flavobacteriaceae</taxon>
        <taxon>Dokdonia</taxon>
    </lineage>
</organism>
<reference evidence="2" key="1">
    <citation type="journal article" date="2019" name="Int. J. Syst. Evol. Microbiol.">
        <title>The Global Catalogue of Microorganisms (GCM) 10K type strain sequencing project: providing services to taxonomists for standard genome sequencing and annotation.</title>
        <authorList>
            <consortium name="The Broad Institute Genomics Platform"/>
            <consortium name="The Broad Institute Genome Sequencing Center for Infectious Disease"/>
            <person name="Wu L."/>
            <person name="Ma J."/>
        </authorList>
    </citation>
    <scope>NUCLEOTIDE SEQUENCE [LARGE SCALE GENOMIC DNA]</scope>
    <source>
        <strain evidence="2">YJ-61-S</strain>
    </source>
</reference>
<evidence type="ECO:0000313" key="2">
    <source>
        <dbReference type="Proteomes" id="UP001596043"/>
    </source>
</evidence>
<dbReference type="EMBL" id="JBHSFV010000004">
    <property type="protein sequence ID" value="MFC4633885.1"/>
    <property type="molecule type" value="Genomic_DNA"/>
</dbReference>
<accession>A0ABV9HVW4</accession>
<evidence type="ECO:0000313" key="1">
    <source>
        <dbReference type="EMBL" id="MFC4633885.1"/>
    </source>
</evidence>
<name>A0ABV9HVW4_9FLAO</name>
<protein>
    <recommendedName>
        <fullName evidence="3">Tetratricopeptide repeat protein</fullName>
    </recommendedName>
</protein>
<comment type="caution">
    <text evidence="1">The sequence shown here is derived from an EMBL/GenBank/DDBJ whole genome shotgun (WGS) entry which is preliminary data.</text>
</comment>
<evidence type="ECO:0008006" key="3">
    <source>
        <dbReference type="Google" id="ProtNLM"/>
    </source>
</evidence>
<sequence length="488" mass="57725">MIQSLSAEDYEKFKSYLRQKNKRADTKNTILLKLLRQPQLPTNIDVKLYGKAARNAYHALCKRLHDSLLDFIASRNLESETTEEFEVLKRILTARILYEQEVHKAAQKTLQKAVTIAKAHDLYSMLGEIYHTQIQYAHLHPETNLTDLILAFQTNQKHHQHQENLNLAYAYIKDHISKTNNTVTEDLNQLLTDAFQKFNISIDTSLTFKSLYQLLEIINTVARLENNYFDALPFFERIYTKIALKKNITNKHLYYHIHLLYFMSNAYFRNRQFELAITYLDLMKEQMLAERGAYKFRFRESELLLRSLILNYTGNATEAIILLEAHFKNQTRKNKIQDPDLILVLCICRIQQGLYKQALSVLNMLKHSTAWYVTKMGEDWMIKHDLLQLITHIELENMDLVESLLKRFKRSYKHVISQEHRLQDFLKILEIIHKYPEEVKGDRFRESIKSLFTTKNKAKEDIFMLSYFAWILSKATSKPLYQTTLDLL</sequence>
<dbReference type="Proteomes" id="UP001596043">
    <property type="component" value="Unassembled WGS sequence"/>
</dbReference>
<gene>
    <name evidence="1" type="ORF">ACFO3O_08200</name>
</gene>
<dbReference type="RefSeq" id="WP_379978114.1">
    <property type="nucleotide sequence ID" value="NZ_JBHSFV010000004.1"/>
</dbReference>
<proteinExistence type="predicted"/>
<keyword evidence="2" id="KW-1185">Reference proteome</keyword>